<feature type="region of interest" description="Disordered" evidence="4">
    <location>
        <begin position="148"/>
        <end position="279"/>
    </location>
</feature>
<evidence type="ECO:0000256" key="4">
    <source>
        <dbReference type="SAM" id="MobiDB-lite"/>
    </source>
</evidence>
<name>A0A2T4CEQ7_TRILO</name>
<dbReference type="Pfam" id="PF22770">
    <property type="entry name" value="POP1_C"/>
    <property type="match status" value="1"/>
</dbReference>
<feature type="region of interest" description="Disordered" evidence="4">
    <location>
        <begin position="832"/>
        <end position="860"/>
    </location>
</feature>
<dbReference type="Pfam" id="PF06978">
    <property type="entry name" value="POP1_N"/>
    <property type="match status" value="1"/>
</dbReference>
<accession>A0A2T4CEQ7</accession>
<dbReference type="PANTHER" id="PTHR22731:SF3">
    <property type="entry name" value="RIBONUCLEASES P_MRP PROTEIN SUBUNIT POP1"/>
    <property type="match status" value="1"/>
</dbReference>
<evidence type="ECO:0000256" key="3">
    <source>
        <dbReference type="ARBA" id="ARBA00023242"/>
    </source>
</evidence>
<dbReference type="GO" id="GO:0005655">
    <property type="term" value="C:nucleolar ribonuclease P complex"/>
    <property type="evidence" value="ECO:0007669"/>
    <property type="project" value="InterPro"/>
</dbReference>
<dbReference type="GO" id="GO:0000172">
    <property type="term" value="C:ribonuclease MRP complex"/>
    <property type="evidence" value="ECO:0007669"/>
    <property type="project" value="InterPro"/>
</dbReference>
<feature type="compositionally biased region" description="Low complexity" evidence="4">
    <location>
        <begin position="873"/>
        <end position="889"/>
    </location>
</feature>
<feature type="domain" description="POPLD" evidence="6">
    <location>
        <begin position="627"/>
        <end position="732"/>
    </location>
</feature>
<dbReference type="AlphaFoldDB" id="A0A2T4CEQ7"/>
<gene>
    <name evidence="8" type="ORF">M440DRAFT_1460092</name>
</gene>
<dbReference type="GO" id="GO:0001682">
    <property type="term" value="P:tRNA 5'-leader removal"/>
    <property type="evidence" value="ECO:0007669"/>
    <property type="project" value="InterPro"/>
</dbReference>
<evidence type="ECO:0000259" key="5">
    <source>
        <dbReference type="Pfam" id="PF06978"/>
    </source>
</evidence>
<keyword evidence="3" id="KW-0539">Nucleus</keyword>
<feature type="compositionally biased region" description="Basic residues" evidence="4">
    <location>
        <begin position="161"/>
        <end position="182"/>
    </location>
</feature>
<feature type="region of interest" description="Disordered" evidence="4">
    <location>
        <begin position="743"/>
        <end position="772"/>
    </location>
</feature>
<dbReference type="STRING" id="983965.A0A2T4CEQ7"/>
<dbReference type="PANTHER" id="PTHR22731">
    <property type="entry name" value="RIBONUCLEASES P/MRP PROTEIN SUBUNIT POP1"/>
    <property type="match status" value="1"/>
</dbReference>
<feature type="compositionally biased region" description="Polar residues" evidence="4">
    <location>
        <begin position="71"/>
        <end position="80"/>
    </location>
</feature>
<feature type="region of interest" description="Disordered" evidence="4">
    <location>
        <begin position="873"/>
        <end position="895"/>
    </location>
</feature>
<evidence type="ECO:0000313" key="9">
    <source>
        <dbReference type="Proteomes" id="UP000240760"/>
    </source>
</evidence>
<feature type="domain" description="POP1 C-terminal" evidence="7">
    <location>
        <begin position="809"/>
        <end position="997"/>
    </location>
</feature>
<dbReference type="InterPro" id="IPR039182">
    <property type="entry name" value="Pop1"/>
</dbReference>
<comment type="subcellular location">
    <subcellularLocation>
        <location evidence="1">Nucleus</location>
    </subcellularLocation>
</comment>
<dbReference type="InterPro" id="IPR055079">
    <property type="entry name" value="POP1_C"/>
</dbReference>
<feature type="region of interest" description="Disordered" evidence="4">
    <location>
        <begin position="71"/>
        <end position="92"/>
    </location>
</feature>
<protein>
    <recommendedName>
        <fullName evidence="10">POPLD-domain-containing protein</fullName>
    </recommendedName>
</protein>
<dbReference type="Proteomes" id="UP000240760">
    <property type="component" value="Unassembled WGS sequence"/>
</dbReference>
<evidence type="ECO:0008006" key="10">
    <source>
        <dbReference type="Google" id="ProtNLM"/>
    </source>
</evidence>
<reference evidence="8 9" key="1">
    <citation type="submission" date="2016-07" db="EMBL/GenBank/DDBJ databases">
        <title>Multiple horizontal gene transfer events from other fungi enriched the ability of initially mycotrophic Trichoderma (Ascomycota) to feed on dead plant biomass.</title>
        <authorList>
            <consortium name="DOE Joint Genome Institute"/>
            <person name="Aerts A."/>
            <person name="Atanasova L."/>
            <person name="Chenthamara K."/>
            <person name="Zhang J."/>
            <person name="Grujic M."/>
            <person name="Henrissat B."/>
            <person name="Kuo A."/>
            <person name="Salamov A."/>
            <person name="Lipzen A."/>
            <person name="Labutti K."/>
            <person name="Barry K."/>
            <person name="Miao Y."/>
            <person name="Rahimi M.J."/>
            <person name="Shen Q."/>
            <person name="Grigoriev I.V."/>
            <person name="Kubicek C.P."/>
            <person name="Druzhinina I.S."/>
        </authorList>
    </citation>
    <scope>NUCLEOTIDE SEQUENCE [LARGE SCALE GENOMIC DNA]</scope>
    <source>
        <strain evidence="8 9">ATCC 18648</strain>
    </source>
</reference>
<evidence type="ECO:0000259" key="6">
    <source>
        <dbReference type="Pfam" id="PF08170"/>
    </source>
</evidence>
<dbReference type="OrthoDB" id="442863at2759"/>
<keyword evidence="2" id="KW-0819">tRNA processing</keyword>
<evidence type="ECO:0000256" key="1">
    <source>
        <dbReference type="ARBA" id="ARBA00004123"/>
    </source>
</evidence>
<dbReference type="InterPro" id="IPR012590">
    <property type="entry name" value="POPLD_dom"/>
</dbReference>
<evidence type="ECO:0000256" key="2">
    <source>
        <dbReference type="ARBA" id="ARBA00022694"/>
    </source>
</evidence>
<keyword evidence="9" id="KW-1185">Reference proteome</keyword>
<dbReference type="Pfam" id="PF08170">
    <property type="entry name" value="POPLD"/>
    <property type="match status" value="1"/>
</dbReference>
<evidence type="ECO:0000259" key="7">
    <source>
        <dbReference type="Pfam" id="PF22770"/>
    </source>
</evidence>
<sequence>MRLRLSRYAVGKELPIIYTVCEYCILPRLSIKHGKKVSQAKSITAHQTTSAKWQTELRKAPQLAIEMAANNSTGGQSASASKKRGPPAHNARSDAFMQKRAKVHAARSIPTQAAEAALKDGELDLVAFVAAHEFEIRALEQSMATTKAVKSSRAFQQVPRGLRRRTASHNPKRVPRRLRARARKEMDEDNTPLVESRKRKPRTTRARIRAQTAKRLRILSARKKKRKQKKSQQPSADENQRDPKTSTATDAVERASRPKIRRNAINEPPRPAAKFRKRQMNKTWLPTHQWHAKRARMTEPTEPLWRFAIPLTPNEKIYRPTHRAQGERGTMVWDMTYVSTIGLYGNFAGMERVLRRIGVTNESCWDDRGAKWRQGTRAWTGILSRERAGVKRSICQSTIIWDPEAPSQLIDEDRAESEGEQRSKVDKKTQKRVFLRVHPSAFLELFNELLRLIKMEKPQLYIEDLRFEIGSIELSGPASTEALLSVLTPYPSGGSNPKNKHAELFESLKGLTNPAALPGNSVLHFAVQDPRLRYPPRKMEFPETEQAEMDLLATIASWPAEENLQPSLLFDRHARHRASCLPSQKSINRRRSKATSGALLKPTIHDPPIPVTLIASRSAPGTQAQGTWTLLAPWKCILPLWYSIVHCPLVSGGNPRFGGLNETMQVAFERSLPWFPADFLGTDAGAEWELERRQRRRRDWARRPKSKRVEWTSLMLGAGRQGEIGDGHACDFEFLFGLAQQQQQQQQSAAPDGSGEAMDVDDENPAPTKKKGKDVAIPYLKLLNSIPKSVFDSLLSPSPPLQPLPPYAIACVRISLLSRGVVNPCARIYRLPSDPIPVPPSSDAEVPASMPPEASSLPSDLRSQWLSRIPSYSSSSTWSKAKPSSSSNRRASRLDDMEARKRILAQELLTAPPSLESVLGPNEADIGGHHPLVPDAKDLVGFVTTGSFCLANGRGAAIGSIAVVRVLEDVRANPREGRLCIVRNAGENVGWIARWDVV</sequence>
<evidence type="ECO:0000313" key="8">
    <source>
        <dbReference type="EMBL" id="PTB80012.1"/>
    </source>
</evidence>
<dbReference type="InterPro" id="IPR009723">
    <property type="entry name" value="Pop1_N"/>
</dbReference>
<feature type="compositionally biased region" description="Basic residues" evidence="4">
    <location>
        <begin position="197"/>
        <end position="230"/>
    </location>
</feature>
<organism evidence="8 9">
    <name type="scientific">Trichoderma longibrachiatum ATCC 18648</name>
    <dbReference type="NCBI Taxonomy" id="983965"/>
    <lineage>
        <taxon>Eukaryota</taxon>
        <taxon>Fungi</taxon>
        <taxon>Dikarya</taxon>
        <taxon>Ascomycota</taxon>
        <taxon>Pezizomycotina</taxon>
        <taxon>Sordariomycetes</taxon>
        <taxon>Hypocreomycetidae</taxon>
        <taxon>Hypocreales</taxon>
        <taxon>Hypocreaceae</taxon>
        <taxon>Trichoderma</taxon>
    </lineage>
</organism>
<proteinExistence type="predicted"/>
<feature type="domain" description="Pop1 N-terminal" evidence="5">
    <location>
        <begin position="128"/>
        <end position="345"/>
    </location>
</feature>
<dbReference type="EMBL" id="KZ679127">
    <property type="protein sequence ID" value="PTB80012.1"/>
    <property type="molecule type" value="Genomic_DNA"/>
</dbReference>